<feature type="transmembrane region" description="Helical" evidence="9">
    <location>
        <begin position="2655"/>
        <end position="2676"/>
    </location>
</feature>
<feature type="transmembrane region" description="Helical" evidence="9">
    <location>
        <begin position="2735"/>
        <end position="2754"/>
    </location>
</feature>
<feature type="compositionally biased region" description="Low complexity" evidence="8">
    <location>
        <begin position="307"/>
        <end position="389"/>
    </location>
</feature>
<feature type="compositionally biased region" description="Low complexity" evidence="8">
    <location>
        <begin position="55"/>
        <end position="65"/>
    </location>
</feature>
<dbReference type="Gene3D" id="1.10.287.40">
    <property type="entry name" value="Serine-tRNA synthetase, tRNA binding domain"/>
    <property type="match status" value="1"/>
</dbReference>
<dbReference type="SMART" id="SM00147">
    <property type="entry name" value="RasGEF"/>
    <property type="match status" value="1"/>
</dbReference>
<evidence type="ECO:0000256" key="6">
    <source>
        <dbReference type="ARBA" id="ARBA00031113"/>
    </source>
</evidence>
<dbReference type="InParanoid" id="D3BUN3"/>
<dbReference type="Pfam" id="PF06454">
    <property type="entry name" value="THH1_TOM1-3_dom"/>
    <property type="match status" value="1"/>
</dbReference>
<feature type="transmembrane region" description="Helical" evidence="9">
    <location>
        <begin position="2782"/>
        <end position="2802"/>
    </location>
</feature>
<dbReference type="SUPFAM" id="SSF55681">
    <property type="entry name" value="Class II aaRS and biotin synthetases"/>
    <property type="match status" value="1"/>
</dbReference>
<dbReference type="InterPro" id="IPR045864">
    <property type="entry name" value="aa-tRNA-synth_II/BPL/LPL"/>
</dbReference>
<evidence type="ECO:0000313" key="12">
    <source>
        <dbReference type="EMBL" id="EFA74821.1"/>
    </source>
</evidence>
<feature type="domain" description="Aminoacyl-transfer RNA synthetases class-II family profile" evidence="11">
    <location>
        <begin position="970"/>
        <end position="1198"/>
    </location>
</feature>
<feature type="transmembrane region" description="Helical" evidence="9">
    <location>
        <begin position="2856"/>
        <end position="2879"/>
    </location>
</feature>
<feature type="transmembrane region" description="Helical" evidence="9">
    <location>
        <begin position="2619"/>
        <end position="2643"/>
    </location>
</feature>
<feature type="transmembrane region" description="Helical" evidence="9">
    <location>
        <begin position="2828"/>
        <end position="2850"/>
    </location>
</feature>
<dbReference type="EC" id="6.1.1.11" evidence="1"/>
<name>D3BUN3_HETP5</name>
<dbReference type="GO" id="GO:0006935">
    <property type="term" value="P:chemotaxis"/>
    <property type="evidence" value="ECO:0007669"/>
    <property type="project" value="TreeGrafter"/>
</dbReference>
<feature type="region of interest" description="Disordered" evidence="8">
    <location>
        <begin position="83"/>
        <end position="103"/>
    </location>
</feature>
<dbReference type="GeneID" id="31367322"/>
<dbReference type="FunCoup" id="D3BUN3">
    <property type="interactions" value="70"/>
</dbReference>
<feature type="region of interest" description="Disordered" evidence="8">
    <location>
        <begin position="2896"/>
        <end position="2915"/>
    </location>
</feature>
<dbReference type="InterPro" id="IPR015866">
    <property type="entry name" value="Ser-tRNA-synth_1_N"/>
</dbReference>
<dbReference type="PROSITE" id="PS50896">
    <property type="entry name" value="LISH"/>
    <property type="match status" value="1"/>
</dbReference>
<dbReference type="Pfam" id="PF00587">
    <property type="entry name" value="tRNA-synt_2b"/>
    <property type="match status" value="1"/>
</dbReference>
<reference evidence="12 13" key="1">
    <citation type="journal article" date="2011" name="Genome Res.">
        <title>Phylogeny-wide analysis of social amoeba genomes highlights ancient origins for complex intercellular communication.</title>
        <authorList>
            <person name="Heidel A.J."/>
            <person name="Lawal H.M."/>
            <person name="Felder M."/>
            <person name="Schilde C."/>
            <person name="Helps N.R."/>
            <person name="Tunggal B."/>
            <person name="Rivero F."/>
            <person name="John U."/>
            <person name="Schleicher M."/>
            <person name="Eichinger L."/>
            <person name="Platzer M."/>
            <person name="Noegel A.A."/>
            <person name="Schaap P."/>
            <person name="Gloeckner G."/>
        </authorList>
    </citation>
    <scope>NUCLEOTIDE SEQUENCE [LARGE SCALE GENOMIC DNA]</scope>
    <source>
        <strain evidence="13">ATCC 26659 / Pp 5 / PN500</strain>
    </source>
</reference>
<evidence type="ECO:0000256" key="7">
    <source>
        <dbReference type="PROSITE-ProRule" id="PRU00168"/>
    </source>
</evidence>
<keyword evidence="13" id="KW-1185">Reference proteome</keyword>
<feature type="domain" description="Ras-GEF" evidence="10">
    <location>
        <begin position="534"/>
        <end position="766"/>
    </location>
</feature>
<dbReference type="InterPro" id="IPR009457">
    <property type="entry name" value="THH1/TOM1/TOM3_dom"/>
</dbReference>
<evidence type="ECO:0000256" key="2">
    <source>
        <dbReference type="ARBA" id="ARBA00022598"/>
    </source>
</evidence>
<dbReference type="Gene3D" id="3.30.930.10">
    <property type="entry name" value="Bira Bifunctional Protein, Domain 2"/>
    <property type="match status" value="1"/>
</dbReference>
<dbReference type="PROSITE" id="PS50009">
    <property type="entry name" value="RASGEF_CAT"/>
    <property type="match status" value="1"/>
</dbReference>
<dbReference type="InterPro" id="IPR002314">
    <property type="entry name" value="aa-tRNA-synt_IIb"/>
</dbReference>
<dbReference type="InterPro" id="IPR002317">
    <property type="entry name" value="Ser-tRNA-ligase_type_1"/>
</dbReference>
<feature type="region of interest" description="Disordered" evidence="8">
    <location>
        <begin position="301"/>
        <end position="432"/>
    </location>
</feature>
<dbReference type="SUPFAM" id="SSF48366">
    <property type="entry name" value="Ras GEF"/>
    <property type="match status" value="1"/>
</dbReference>
<dbReference type="EMBL" id="ADBJ01000060">
    <property type="protein sequence ID" value="EFA74821.1"/>
    <property type="molecule type" value="Genomic_DNA"/>
</dbReference>
<protein>
    <recommendedName>
        <fullName evidence="1">serine--tRNA ligase</fullName>
        <ecNumber evidence="1">6.1.1.11</ecNumber>
    </recommendedName>
    <alternativeName>
        <fullName evidence="6">Seryl-tRNA synthetase</fullName>
    </alternativeName>
</protein>
<keyword evidence="5" id="KW-0030">Aminoacyl-tRNA synthetase</keyword>
<dbReference type="PRINTS" id="PR00981">
    <property type="entry name" value="TRNASYNTHSER"/>
</dbReference>
<dbReference type="InterPro" id="IPR042103">
    <property type="entry name" value="SerRS_1_N_sf"/>
</dbReference>
<dbReference type="CDD" id="cd00155">
    <property type="entry name" value="RasGEF"/>
    <property type="match status" value="1"/>
</dbReference>
<evidence type="ECO:0000259" key="10">
    <source>
        <dbReference type="PROSITE" id="PS50009"/>
    </source>
</evidence>
<dbReference type="Pfam" id="PF00617">
    <property type="entry name" value="RasGEF"/>
    <property type="match status" value="1"/>
</dbReference>
<evidence type="ECO:0000259" key="11">
    <source>
        <dbReference type="PROSITE" id="PS50862"/>
    </source>
</evidence>
<feature type="region of interest" description="Disordered" evidence="8">
    <location>
        <begin position="117"/>
        <end position="137"/>
    </location>
</feature>
<dbReference type="Pfam" id="PF02403">
    <property type="entry name" value="Seryl_tRNA_N"/>
    <property type="match status" value="1"/>
</dbReference>
<keyword evidence="9" id="KW-0472">Membrane</keyword>
<dbReference type="InterPro" id="IPR006195">
    <property type="entry name" value="aa-tRNA-synth_II"/>
</dbReference>
<dbReference type="GO" id="GO:0005524">
    <property type="term" value="F:ATP binding"/>
    <property type="evidence" value="ECO:0007669"/>
    <property type="project" value="UniProtKB-KW"/>
</dbReference>
<keyword evidence="9" id="KW-1133">Transmembrane helix</keyword>
<comment type="caution">
    <text evidence="12">The sequence shown here is derived from an EMBL/GenBank/DDBJ whole genome shotgun (WGS) entry which is preliminary data.</text>
</comment>
<dbReference type="GO" id="GO:0007264">
    <property type="term" value="P:small GTPase-mediated signal transduction"/>
    <property type="evidence" value="ECO:0007669"/>
    <property type="project" value="InterPro"/>
</dbReference>
<sequence length="2954" mass="330020">MSAPPSYNIGGGSPLNGDALMKPSSSPSRSMLLNDSVSNNRSSPSLNSVNGQHANNNSSSSMSSSEMGKKTLKSNVVKSLLNRSSSGSNLMSRRQFSGSTSSFNSGSLGNSGYIADDASESSLDSPKSSRRLHGGSMTENDVDKSLWTIRALKENPEIADIYERIKPIHRCISLGQHYAYEETLLKDDPLIGGDTMLQLILQHLQYEGLLSSRKSLESESNVKYPDYAFNESRLVTLIRTALKDSERIYSLTLDERQKDSQQLLEEHLALMGLLYEEINDSSEDVNIYDEPEDSNIIYSEEKETKGDSGSSATQSSTSTGSLANSTASLTSGANTSSSSLPSSPSLMNNNSNNSLSSSSNMSSGGAAGINGNNSSGNNSGSGSSSSNSIIHNARETTTEIDTALSGATETRSVRRGVEKDCHPHSAACSQRTKDMDQPIIFGIQRQTHSKHQIIFGDTQTRQSIFSQSYFTNIKQQGKREIKIKIKINIYIIKGIGVEDEDDDKKSKVVFTTAAPEPKVPKNIWSQNLDIFDVEEEEVARQLTLIDFEIFSSIKPSELLNQSWNKPKLRHRSPNVLTLITRFNEISSWTASLILSNDKVKDRARNMAKIIKIAEYLMRPLNNFNTSMAILSGLNAASVHRLRFTKEEMPKHIQQIWADLQAQLSSNQSYKVYRDLLSKANPPCLPYLGVCLTDLTFIEDGNPDQIKGFINFSKRKLIYNAISTVQSFQNTRYNLHPVYQISKLLRNLKPRLDEDDLYRRSLCTKSNQSQQQQQQQPHQSSIWQQLKPTVNFQYIKDNQVELQENAKKRNTLVDIQSIVAKYDEYRVVKREIDAVRKQKNDVAAAVKQKSLSKEERQALIDQGKQVKDRLAEMEISHDTLFNELTSEALKIPNNTHPDSPIGPEDKAVTVLNVGKIPEFNDGFQPKDHVELGESLGLLKPASHTTGHKYYYFTRDAAMLEMALSYWAFSTMQLKYGFTPIITPDVVHPALAEACGFQPRSEATQLYWMRDHELCLTATAEIPMAGIHSNSVLDQAELPLKMVGYSHCFRAETGRGVINKGIYRVHQFSKVEMFVISTPEQSESILKELLDIQIEMFSSLELPFRVLDMPTEDLGAPAYRKYDIEVWIPSRNGYGEISSASSCTDYQSKRLNIKYKHNNNNNTDNQSFAHTLNATACAIPRIILAILENNQQPDGSVIIPKILRPLMGGKDRILPLSKNNNNNNNNTSSSEIVSSEYSIKDINILGGQLKILSGEVQFDQDIYKLQSYTCSNFNCSGYTPPACPPCDYTINNPLGCGVSNCGSCQPSTRACGPIDWVPLSVNQWQSGYLKTLSTETNNAFYNFYADPNKCVGYKVSLRIHQGSALLYASFEAFHPDFDSASRYIFSEISEQTITFCPNDMIITNQEYTNVFPYGTIFIAIQSSVNTQVDLIFDLIIEEIDNIKQVETITNPCKEVVSGVECVEDGLLYNQPVSFPGKTYSYTFEGCKNITISSMVVDVDFDLYVTINDPNISTSNYLYSSTIAFDDIITINVCTEKGKSNTTIFVFLAFSDAGNPSGYTNFFVSSYGTYRLHSISDNPTRSGTWSLAATSRLKIDDHWLGCYNYEVGCELFFPSFPRQYGNPLNPTPGIFLTPGLSLVQFKHIAVNETDNPPKPNTYQFALILSTFFNGAEIEFNPIPKNITLFFLDTLLYANGEKISESYTLITNQTQPACDFKQFNVINMQQDNILDTISITTNPNSVQSYRYLYDMLVYRDNYYGCSSLAQQLIHFNTTYKMINSTRCPLEDKKQFGTNPCCSLSAMFGSVCTPTLQNISYTQFMNIDNPMVESQCQLPDCAESVLTDFANSIVQNQYNPCVADPRDEHNAMDILYQTIQDCHRLHTEAFYCMVDSDCPKAYGNGSFCNPRNNECQMSPIEIDKHFIQCVLDNTPKEISSILTLSLNSTDPLYIREQFMTDQCYSQFNEVMYTKNSVTYTTLDVNYSYRCYYPPAGFDFSAPVLFDTCLQGVTNYFWRSLVLTPESCTSNVRCDWLGDQGTLATQNTSMVEQVCAENTPTHFCGDCIDPMMNCYSNLTITNPTTCNDTFVCYQNYPGVLGVKTSSYVNIPNEYFHQTTDPSHCSNYGYCNGTCGTQCLGQTTCNIVHEGLFLCPNISGVVPLSQYLSYEYGKTYCSYNSSVSQSTCSAQGGTYIVCSSLTEQECNTCLVGSPNCACYVSKIECQNQQQCEGPDQGYCSDEFYFSISPLYYPRYAPKCVYNWTISPDYQNSYPQCTFGYENASPLGCFSFNYTMLSDPNACVQSGGSVWTRSKTKSECLSKYGCLGYEMTDSFAPPGTKRFNTKNQQDCLAAGEEWTNLFTWSPSKWSPATPVRLKWLPASKQVTTFTHYGSTFNFLKFMQALIQATQQRLSEIYRSELLCLISNTKSTLESISCTCAGGSGQCFPEQETPTTSIIKPCSNSTFPVNQDGSISFTNQSITQNRCVSIGIGTIFQNQFLSKQIHALSSNFISVLSPADFSVFNEKSAVIGVVISDGVTLNFFSEGVQSFELCLPTTKHSSSKYPLIDFARLVDDQDGIVEPFECDIQINGTNFCCNIANPPIGSSSYLLISRMDDWRSEKPKLFTKYGEGLVYTLAVFYLIICAFCLIELFYFGYIRLFADEPFRIVHVLFLFLFLFTVTRSLYFFILPSGRLTSGTNVGEYILVVLPTFLYFTSFTIVLVIWYILANIKASLANNLTTLINRMVIVINIILYLLFVIIVLVFNFNHPSRPDTCGGRLAGKYENTKVQSGVSILYAVVQCVLSLAIAVGFIYYGKKVYTALSEVQSKSPNSGKQKQKTFLMATICSIGFLIHCIFIIILVSANPSNIIFSFILLLATEIVPVVTLIIAYNQISINKSGTRSPVHLTKSTWSSSTPTHRSNSTATSTNTTFTASNIQRAVGDKIVVSRCCHMVNPCDVMMLKQKTT</sequence>
<dbReference type="GO" id="GO:0006434">
    <property type="term" value="P:seryl-tRNA aminoacylation"/>
    <property type="evidence" value="ECO:0007669"/>
    <property type="project" value="InterPro"/>
</dbReference>
<evidence type="ECO:0000256" key="5">
    <source>
        <dbReference type="ARBA" id="ARBA00023146"/>
    </source>
</evidence>
<dbReference type="InterPro" id="IPR006594">
    <property type="entry name" value="LisH"/>
</dbReference>
<dbReference type="GO" id="GO:0005085">
    <property type="term" value="F:guanyl-nucleotide exchange factor activity"/>
    <property type="evidence" value="ECO:0007669"/>
    <property type="project" value="UniProtKB-KW"/>
</dbReference>
<keyword evidence="4" id="KW-0067">ATP-binding</keyword>
<evidence type="ECO:0000256" key="8">
    <source>
        <dbReference type="SAM" id="MobiDB-lite"/>
    </source>
</evidence>
<dbReference type="NCBIfam" id="TIGR00414">
    <property type="entry name" value="serS"/>
    <property type="match status" value="1"/>
</dbReference>
<evidence type="ECO:0000256" key="1">
    <source>
        <dbReference type="ARBA" id="ARBA00012840"/>
    </source>
</evidence>
<keyword evidence="2" id="KW-0436">Ligase</keyword>
<keyword evidence="7" id="KW-0344">Guanine-nucleotide releasing factor</keyword>
<dbReference type="STRING" id="670386.D3BUN3"/>
<evidence type="ECO:0000313" key="13">
    <source>
        <dbReference type="Proteomes" id="UP000001396"/>
    </source>
</evidence>
<keyword evidence="3" id="KW-0547">Nucleotide-binding</keyword>
<evidence type="ECO:0000256" key="9">
    <source>
        <dbReference type="SAM" id="Phobius"/>
    </source>
</evidence>
<dbReference type="PROSITE" id="PS50862">
    <property type="entry name" value="AA_TRNA_LIGASE_II"/>
    <property type="match status" value="1"/>
</dbReference>
<dbReference type="PANTHER" id="PTHR32102:SF17">
    <property type="entry name" value="THH1_TOM1_TOM3 DOMAIN-CONTAINING PROTEIN"/>
    <property type="match status" value="1"/>
</dbReference>
<evidence type="ECO:0000256" key="3">
    <source>
        <dbReference type="ARBA" id="ARBA00022741"/>
    </source>
</evidence>
<dbReference type="RefSeq" id="XP_020426955.1">
    <property type="nucleotide sequence ID" value="XM_020582601.1"/>
</dbReference>
<evidence type="ECO:0000256" key="4">
    <source>
        <dbReference type="ARBA" id="ARBA00022840"/>
    </source>
</evidence>
<gene>
    <name evidence="12" type="ORF">PPL_11854</name>
</gene>
<dbReference type="GO" id="GO:0004828">
    <property type="term" value="F:serine-tRNA ligase activity"/>
    <property type="evidence" value="ECO:0007669"/>
    <property type="project" value="UniProtKB-EC"/>
</dbReference>
<dbReference type="InterPro" id="IPR010978">
    <property type="entry name" value="tRNA-bd_arm"/>
</dbReference>
<dbReference type="InterPro" id="IPR001895">
    <property type="entry name" value="RASGEF_cat_dom"/>
</dbReference>
<proteinExistence type="predicted"/>
<keyword evidence="9" id="KW-0812">Transmembrane</keyword>
<accession>D3BUN3</accession>
<feature type="region of interest" description="Disordered" evidence="8">
    <location>
        <begin position="1"/>
        <end position="70"/>
    </location>
</feature>
<feature type="transmembrane region" description="Helical" evidence="9">
    <location>
        <begin position="2691"/>
        <end position="2715"/>
    </location>
</feature>
<feature type="compositionally biased region" description="Polar residues" evidence="8">
    <location>
        <begin position="23"/>
        <end position="54"/>
    </location>
</feature>
<dbReference type="Proteomes" id="UP000001396">
    <property type="component" value="Unassembled WGS sequence"/>
</dbReference>
<organism evidence="12 13">
    <name type="scientific">Heterostelium pallidum (strain ATCC 26659 / Pp 5 / PN500)</name>
    <name type="common">Cellular slime mold</name>
    <name type="synonym">Polysphondylium pallidum</name>
    <dbReference type="NCBI Taxonomy" id="670386"/>
    <lineage>
        <taxon>Eukaryota</taxon>
        <taxon>Amoebozoa</taxon>
        <taxon>Evosea</taxon>
        <taxon>Eumycetozoa</taxon>
        <taxon>Dictyostelia</taxon>
        <taxon>Acytosteliales</taxon>
        <taxon>Acytosteliaceae</taxon>
        <taxon>Heterostelium</taxon>
    </lineage>
</organism>
<dbReference type="Gene3D" id="1.10.840.10">
    <property type="entry name" value="Ras guanine-nucleotide exchange factors catalytic domain"/>
    <property type="match status" value="1"/>
</dbReference>
<dbReference type="PANTHER" id="PTHR32102">
    <property type="entry name" value="DUF1084 DOMAIN-CONTAINING PROTEIN-RELATED"/>
    <property type="match status" value="1"/>
</dbReference>
<feature type="compositionally biased region" description="Basic and acidic residues" evidence="8">
    <location>
        <begin position="411"/>
        <end position="423"/>
    </location>
</feature>
<dbReference type="InterPro" id="IPR023578">
    <property type="entry name" value="Ras_GEF_dom_sf"/>
</dbReference>
<dbReference type="SUPFAM" id="SSF46589">
    <property type="entry name" value="tRNA-binding arm"/>
    <property type="match status" value="1"/>
</dbReference>
<dbReference type="InterPro" id="IPR036964">
    <property type="entry name" value="RASGEF_cat_dom_sf"/>
</dbReference>
<feature type="compositionally biased region" description="Polar residues" evidence="8">
    <location>
        <begin position="2896"/>
        <end position="2907"/>
    </location>
</feature>